<evidence type="ECO:0000259" key="5">
    <source>
        <dbReference type="PROSITE" id="PS50956"/>
    </source>
</evidence>
<dbReference type="InterPro" id="IPR019885">
    <property type="entry name" value="Tscrpt_reg_HTH_AsnC-type_CS"/>
</dbReference>
<proteinExistence type="predicted"/>
<protein>
    <submittedName>
        <fullName evidence="6">Transcriptional regulator, AsnC family</fullName>
    </submittedName>
</protein>
<dbReference type="Pfam" id="PF01037">
    <property type="entry name" value="AsnC_trans_reg"/>
    <property type="match status" value="1"/>
</dbReference>
<dbReference type="HOGENOM" id="CLU_091233_3_1_0"/>
<reference evidence="6 7" key="1">
    <citation type="journal article" date="2010" name="Stand. Genomic Sci.">
        <title>Non-contiguous finished genome sequence of Aminomonas paucivorans type strain (GLU-3).</title>
        <authorList>
            <person name="Pitluck S."/>
            <person name="Yasawong M."/>
            <person name="Held B."/>
            <person name="Lapidus A."/>
            <person name="Nolan M."/>
            <person name="Copeland A."/>
            <person name="Lucas S."/>
            <person name="Del Rio T.G."/>
            <person name="Tice H."/>
            <person name="Cheng J.F."/>
            <person name="Chertkov O."/>
            <person name="Goodwin L."/>
            <person name="Tapia R."/>
            <person name="Han C."/>
            <person name="Liolios K."/>
            <person name="Ivanova N."/>
            <person name="Mavromatis K."/>
            <person name="Ovchinnikova G."/>
            <person name="Pati A."/>
            <person name="Chen A."/>
            <person name="Palaniappan K."/>
            <person name="Land M."/>
            <person name="Hauser L."/>
            <person name="Chang Y.J."/>
            <person name="Jeffries C.D."/>
            <person name="Pukall R."/>
            <person name="Spring S."/>
            <person name="Rohde M."/>
            <person name="Sikorski J."/>
            <person name="Goker M."/>
            <person name="Woyke T."/>
            <person name="Bristow J."/>
            <person name="Eisen J.A."/>
            <person name="Markowitz V."/>
            <person name="Hugenholtz P."/>
            <person name="Kyrpides N.C."/>
            <person name="Klenk H.P."/>
        </authorList>
    </citation>
    <scope>NUCLEOTIDE SEQUENCE [LARGE SCALE GENOMIC DNA]</scope>
    <source>
        <strain evidence="6 7">DSM 12260</strain>
    </source>
</reference>
<dbReference type="SUPFAM" id="SSF46785">
    <property type="entry name" value="Winged helix' DNA-binding domain"/>
    <property type="match status" value="1"/>
</dbReference>
<dbReference type="InterPro" id="IPR036390">
    <property type="entry name" value="WH_DNA-bd_sf"/>
</dbReference>
<dbReference type="PaxDb" id="584708-Apau_0121"/>
<dbReference type="CDD" id="cd00090">
    <property type="entry name" value="HTH_ARSR"/>
    <property type="match status" value="1"/>
</dbReference>
<keyword evidence="3" id="KW-0804">Transcription</keyword>
<dbReference type="PANTHER" id="PTHR30154:SF53">
    <property type="entry name" value="HTH-TYPE TRANSCRIPTIONAL REGULATOR LRPC"/>
    <property type="match status" value="1"/>
</dbReference>
<evidence type="ECO:0000313" key="6">
    <source>
        <dbReference type="EMBL" id="EFQ22558.1"/>
    </source>
</evidence>
<dbReference type="Proteomes" id="UP000005096">
    <property type="component" value="Chromosome"/>
</dbReference>
<dbReference type="PANTHER" id="PTHR30154">
    <property type="entry name" value="LEUCINE-RESPONSIVE REGULATORY PROTEIN"/>
    <property type="match status" value="1"/>
</dbReference>
<dbReference type="RefSeq" id="WP_006299699.1">
    <property type="nucleotide sequence ID" value="NZ_CM001022.1"/>
</dbReference>
<dbReference type="GO" id="GO:0043200">
    <property type="term" value="P:response to amino acid"/>
    <property type="evidence" value="ECO:0007669"/>
    <property type="project" value="TreeGrafter"/>
</dbReference>
<keyword evidence="2" id="KW-0238">DNA-binding</keyword>
<name>E3CWQ3_9BACT</name>
<dbReference type="GO" id="GO:0043565">
    <property type="term" value="F:sequence-specific DNA binding"/>
    <property type="evidence" value="ECO:0007669"/>
    <property type="project" value="InterPro"/>
</dbReference>
<evidence type="ECO:0000256" key="1">
    <source>
        <dbReference type="ARBA" id="ARBA00023015"/>
    </source>
</evidence>
<dbReference type="InterPro" id="IPR036388">
    <property type="entry name" value="WH-like_DNA-bd_sf"/>
</dbReference>
<dbReference type="AlphaFoldDB" id="E3CWQ3"/>
<dbReference type="eggNOG" id="COG1522">
    <property type="taxonomic scope" value="Bacteria"/>
</dbReference>
<feature type="compositionally biased region" description="Polar residues" evidence="4">
    <location>
        <begin position="160"/>
        <end position="171"/>
    </location>
</feature>
<dbReference type="PROSITE" id="PS00519">
    <property type="entry name" value="HTH_ASNC_1"/>
    <property type="match status" value="1"/>
</dbReference>
<feature type="region of interest" description="Disordered" evidence="4">
    <location>
        <begin position="143"/>
        <end position="171"/>
    </location>
</feature>
<dbReference type="GO" id="GO:0005829">
    <property type="term" value="C:cytosol"/>
    <property type="evidence" value="ECO:0007669"/>
    <property type="project" value="TreeGrafter"/>
</dbReference>
<keyword evidence="1" id="KW-0805">Transcription regulation</keyword>
<dbReference type="FunFam" id="1.10.10.10:FF:000186">
    <property type="entry name" value="AsnC family transcriptional regulator"/>
    <property type="match status" value="1"/>
</dbReference>
<dbReference type="EMBL" id="CM001022">
    <property type="protein sequence ID" value="EFQ22558.1"/>
    <property type="molecule type" value="Genomic_DNA"/>
</dbReference>
<dbReference type="InterPro" id="IPR011008">
    <property type="entry name" value="Dimeric_a/b-barrel"/>
</dbReference>
<dbReference type="InterPro" id="IPR019887">
    <property type="entry name" value="Tscrpt_reg_AsnC/Lrp_C"/>
</dbReference>
<dbReference type="Pfam" id="PF13404">
    <property type="entry name" value="HTH_AsnC-type"/>
    <property type="match status" value="1"/>
</dbReference>
<dbReference type="Gene3D" id="3.30.70.920">
    <property type="match status" value="1"/>
</dbReference>
<dbReference type="InterPro" id="IPR019888">
    <property type="entry name" value="Tscrpt_reg_AsnC-like"/>
</dbReference>
<dbReference type="PRINTS" id="PR00033">
    <property type="entry name" value="HTHASNC"/>
</dbReference>
<keyword evidence="7" id="KW-1185">Reference proteome</keyword>
<sequence length="171" mass="19332">MHEKLLDETGWRILEELQEDARLSYKELGRRVNLSTPAVIERVRRMEEAGVLEGYRGVVNPQKVGYSFRVILAVATVYNNPDHVILRTLEEIPEVIRSWSVTGSNDFFMEVLVPSMEFLEDLLVKLSAHGRITTSIVLPRMGGSGRIPRPRNRLEEAEAVQSTLETGTTKG</sequence>
<evidence type="ECO:0000256" key="3">
    <source>
        <dbReference type="ARBA" id="ARBA00023163"/>
    </source>
</evidence>
<dbReference type="PROSITE" id="PS50956">
    <property type="entry name" value="HTH_ASNC_2"/>
    <property type="match status" value="1"/>
</dbReference>
<dbReference type="Gene3D" id="1.10.10.10">
    <property type="entry name" value="Winged helix-like DNA-binding domain superfamily/Winged helix DNA-binding domain"/>
    <property type="match status" value="1"/>
</dbReference>
<dbReference type="STRING" id="584708.Apau_0121"/>
<organism evidence="6 7">
    <name type="scientific">Aminomonas paucivorans DSM 12260</name>
    <dbReference type="NCBI Taxonomy" id="584708"/>
    <lineage>
        <taxon>Bacteria</taxon>
        <taxon>Thermotogati</taxon>
        <taxon>Synergistota</taxon>
        <taxon>Synergistia</taxon>
        <taxon>Synergistales</taxon>
        <taxon>Synergistaceae</taxon>
        <taxon>Aminomonas</taxon>
    </lineage>
</organism>
<dbReference type="InterPro" id="IPR011991">
    <property type="entry name" value="ArsR-like_HTH"/>
</dbReference>
<accession>E3CWQ3</accession>
<gene>
    <name evidence="6" type="ORF">Apau_0121</name>
</gene>
<dbReference type="SMART" id="SM00344">
    <property type="entry name" value="HTH_ASNC"/>
    <property type="match status" value="1"/>
</dbReference>
<dbReference type="SUPFAM" id="SSF54909">
    <property type="entry name" value="Dimeric alpha+beta barrel"/>
    <property type="match status" value="1"/>
</dbReference>
<evidence type="ECO:0000313" key="7">
    <source>
        <dbReference type="Proteomes" id="UP000005096"/>
    </source>
</evidence>
<dbReference type="InterPro" id="IPR000485">
    <property type="entry name" value="AsnC-type_HTH_dom"/>
</dbReference>
<evidence type="ECO:0000256" key="2">
    <source>
        <dbReference type="ARBA" id="ARBA00023125"/>
    </source>
</evidence>
<evidence type="ECO:0000256" key="4">
    <source>
        <dbReference type="SAM" id="MobiDB-lite"/>
    </source>
</evidence>
<feature type="domain" description="HTH asnC-type" evidence="5">
    <location>
        <begin position="6"/>
        <end position="67"/>
    </location>
</feature>